<evidence type="ECO:0000256" key="8">
    <source>
        <dbReference type="RuleBase" id="RU003355"/>
    </source>
</evidence>
<evidence type="ECO:0000256" key="2">
    <source>
        <dbReference type="ARBA" id="ARBA00022670"/>
    </source>
</evidence>
<dbReference type="InterPro" id="IPR050131">
    <property type="entry name" value="Peptidase_S8_subtilisin-like"/>
</dbReference>
<keyword evidence="6" id="KW-0624">Polysaccharide degradation</keyword>
<dbReference type="InterPro" id="IPR036116">
    <property type="entry name" value="FN3_sf"/>
</dbReference>
<gene>
    <name evidence="10" type="ORF">RWH43_16545</name>
</gene>
<feature type="active site" description="Charge relay system" evidence="7">
    <location>
        <position position="374"/>
    </location>
</feature>
<keyword evidence="11" id="KW-1185">Reference proteome</keyword>
<organism evidence="10 11">
    <name type="scientific">Microbacterium algihabitans</name>
    <dbReference type="NCBI Taxonomy" id="3075992"/>
    <lineage>
        <taxon>Bacteria</taxon>
        <taxon>Bacillati</taxon>
        <taxon>Actinomycetota</taxon>
        <taxon>Actinomycetes</taxon>
        <taxon>Micrococcales</taxon>
        <taxon>Microbacteriaceae</taxon>
        <taxon>Microbacterium</taxon>
    </lineage>
</organism>
<keyword evidence="3 7" id="KW-0378">Hydrolase</keyword>
<dbReference type="InterPro" id="IPR023828">
    <property type="entry name" value="Peptidase_S8_Ser-AS"/>
</dbReference>
<evidence type="ECO:0000313" key="11">
    <source>
        <dbReference type="Proteomes" id="UP001256673"/>
    </source>
</evidence>
<dbReference type="InterPro" id="IPR023827">
    <property type="entry name" value="Peptidase_S8_Asp-AS"/>
</dbReference>
<dbReference type="EMBL" id="JAWDIU010000007">
    <property type="protein sequence ID" value="MDU0328370.1"/>
    <property type="molecule type" value="Genomic_DNA"/>
</dbReference>
<name>A0ABU3S0P6_9MICO</name>
<feature type="active site" description="Charge relay system" evidence="7">
    <location>
        <position position="223"/>
    </location>
</feature>
<dbReference type="PANTHER" id="PTHR43806">
    <property type="entry name" value="PEPTIDASE S8"/>
    <property type="match status" value="1"/>
</dbReference>
<dbReference type="InterPro" id="IPR003961">
    <property type="entry name" value="FN3_dom"/>
</dbReference>
<evidence type="ECO:0000256" key="3">
    <source>
        <dbReference type="ARBA" id="ARBA00022801"/>
    </source>
</evidence>
<evidence type="ECO:0000259" key="9">
    <source>
        <dbReference type="PROSITE" id="PS50853"/>
    </source>
</evidence>
<feature type="domain" description="Fibronectin type-III" evidence="9">
    <location>
        <begin position="426"/>
        <end position="520"/>
    </location>
</feature>
<dbReference type="PROSITE" id="PS51892">
    <property type="entry name" value="SUBTILASE"/>
    <property type="match status" value="1"/>
</dbReference>
<dbReference type="InterPro" id="IPR022398">
    <property type="entry name" value="Peptidase_S8_His-AS"/>
</dbReference>
<evidence type="ECO:0000256" key="5">
    <source>
        <dbReference type="ARBA" id="ARBA00023295"/>
    </source>
</evidence>
<dbReference type="PROSITE" id="PS00136">
    <property type="entry name" value="SUBTILASE_ASP"/>
    <property type="match status" value="1"/>
</dbReference>
<keyword evidence="5" id="KW-0326">Glycosidase</keyword>
<comment type="caution">
    <text evidence="10">The sequence shown here is derived from an EMBL/GenBank/DDBJ whole genome shotgun (WGS) entry which is preliminary data.</text>
</comment>
<keyword evidence="2 7" id="KW-0645">Protease</keyword>
<evidence type="ECO:0000256" key="6">
    <source>
        <dbReference type="ARBA" id="ARBA00023326"/>
    </source>
</evidence>
<dbReference type="PANTHER" id="PTHR43806:SF11">
    <property type="entry name" value="CEREVISIN-RELATED"/>
    <property type="match status" value="1"/>
</dbReference>
<accession>A0ABU3S0P6</accession>
<dbReference type="SUPFAM" id="SSF49265">
    <property type="entry name" value="Fibronectin type III"/>
    <property type="match status" value="1"/>
</dbReference>
<dbReference type="RefSeq" id="WP_316001990.1">
    <property type="nucleotide sequence ID" value="NZ_JAWDIU010000007.1"/>
</dbReference>
<dbReference type="Proteomes" id="UP001256673">
    <property type="component" value="Unassembled WGS sequence"/>
</dbReference>
<proteinExistence type="inferred from homology"/>
<comment type="similarity">
    <text evidence="1 7 8">Belongs to the peptidase S8 family.</text>
</comment>
<dbReference type="SUPFAM" id="SSF52743">
    <property type="entry name" value="Subtilisin-like"/>
    <property type="match status" value="1"/>
</dbReference>
<dbReference type="InterPro" id="IPR015500">
    <property type="entry name" value="Peptidase_S8_subtilisin-rel"/>
</dbReference>
<keyword evidence="6" id="KW-0119">Carbohydrate metabolism</keyword>
<dbReference type="Gene3D" id="3.40.50.200">
    <property type="entry name" value="Peptidase S8/S53 domain"/>
    <property type="match status" value="1"/>
</dbReference>
<evidence type="ECO:0000256" key="4">
    <source>
        <dbReference type="ARBA" id="ARBA00022825"/>
    </source>
</evidence>
<evidence type="ECO:0000256" key="1">
    <source>
        <dbReference type="ARBA" id="ARBA00011073"/>
    </source>
</evidence>
<evidence type="ECO:0000313" key="10">
    <source>
        <dbReference type="EMBL" id="MDU0328370.1"/>
    </source>
</evidence>
<dbReference type="CDD" id="cd04077">
    <property type="entry name" value="Peptidases_S8_PCSK9_ProteinaseK_like"/>
    <property type="match status" value="1"/>
</dbReference>
<feature type="active site" description="Charge relay system" evidence="7">
    <location>
        <position position="188"/>
    </location>
</feature>
<dbReference type="PRINTS" id="PR00723">
    <property type="entry name" value="SUBTILISIN"/>
</dbReference>
<dbReference type="Pfam" id="PF00082">
    <property type="entry name" value="Peptidase_S8"/>
    <property type="match status" value="1"/>
</dbReference>
<keyword evidence="4 7" id="KW-0720">Serine protease</keyword>
<reference evidence="10 11" key="1">
    <citation type="submission" date="2023-09" db="EMBL/GenBank/DDBJ databases">
        <title>Microbacterium fusihabitans sp. nov., Microbacterium phycihabitans sp. nov., and Microbacterium cervinum sp. nov., isolated from dried seaweeds of beach.</title>
        <authorList>
            <person name="Lee S.D."/>
        </authorList>
    </citation>
    <scope>NUCLEOTIDE SEQUENCE [LARGE SCALE GENOMIC DNA]</scope>
    <source>
        <strain evidence="10 11">KSW2-21</strain>
    </source>
</reference>
<dbReference type="InterPro" id="IPR034193">
    <property type="entry name" value="PCSK9_ProteinaseK-like"/>
</dbReference>
<protein>
    <submittedName>
        <fullName evidence="10">S8 family peptidase</fullName>
    </submittedName>
</protein>
<dbReference type="PROSITE" id="PS50853">
    <property type="entry name" value="FN3"/>
    <property type="match status" value="1"/>
</dbReference>
<sequence length="520" mass="52450">MTDRTALDRLRRWGALGLAGGLLLGAGIVVAVSAPGGADALPATAASLAVDPAPTSDATPPAEAVVDDFPIPADATDAERQQIKLSYDIVTVPADQREQVLAIPGVTAAGQVTLGDEFYAAVPVAASDAVREALPDARVTPNPVVRVAADQSPVGSWGIDAVDNVAGAQDQHYLYDSTGAGTTVFVVDTGVWADHPDFGGRVDAAAGKDFMNDGRGTTDCQGHGTMVAGVVGSSTYGVAKQARIVPVRVFGCYGEGNGWDVIAALGWISDNFSGQKAVVNLSLGTPEWDTLDNASSALVDKGFVVVAAVGNDQVDACTVSPARAPKVIAVGATEPAGDFLYMSNRGPCVDVLAPGGSITSTSKDGGSGLASGTSLSSPHVAGLAARLLQEHPTWKAADVSQSFANTGASGHVGNVPANTTDLLAVIPAEPKITALTASTVSAGTKLSWTTNGIGTFTSFAVTVTDTTTGRSYPVTVSGSRSSTVFTNRVSGHAYTVSISGSARMPSGASVTPATVTASVP</sequence>
<dbReference type="PROSITE" id="PS00138">
    <property type="entry name" value="SUBTILASE_SER"/>
    <property type="match status" value="1"/>
</dbReference>
<dbReference type="InterPro" id="IPR036852">
    <property type="entry name" value="Peptidase_S8/S53_dom_sf"/>
</dbReference>
<evidence type="ECO:0000256" key="7">
    <source>
        <dbReference type="PROSITE-ProRule" id="PRU01240"/>
    </source>
</evidence>
<dbReference type="PROSITE" id="PS00137">
    <property type="entry name" value="SUBTILASE_HIS"/>
    <property type="match status" value="1"/>
</dbReference>
<dbReference type="InterPro" id="IPR000209">
    <property type="entry name" value="Peptidase_S8/S53_dom"/>
</dbReference>